<feature type="compositionally biased region" description="Basic and acidic residues" evidence="1">
    <location>
        <begin position="78"/>
        <end position="89"/>
    </location>
</feature>
<dbReference type="AlphaFoldDB" id="A0AAD5SGQ5"/>
<accession>A0AAD5SGQ5</accession>
<dbReference type="EMBL" id="JADGJD010000100">
    <property type="protein sequence ID" value="KAJ3055006.1"/>
    <property type="molecule type" value="Genomic_DNA"/>
</dbReference>
<comment type="caution">
    <text evidence="2">The sequence shown here is derived from an EMBL/GenBank/DDBJ whole genome shotgun (WGS) entry which is preliminary data.</text>
</comment>
<feature type="compositionally biased region" description="Pro residues" evidence="1">
    <location>
        <begin position="216"/>
        <end position="225"/>
    </location>
</feature>
<feature type="region of interest" description="Disordered" evidence="1">
    <location>
        <begin position="1"/>
        <end position="64"/>
    </location>
</feature>
<name>A0AAD5SGQ5_9FUNG</name>
<feature type="compositionally biased region" description="Pro residues" evidence="1">
    <location>
        <begin position="346"/>
        <end position="355"/>
    </location>
</feature>
<feature type="compositionally biased region" description="Pro residues" evidence="1">
    <location>
        <begin position="185"/>
        <end position="200"/>
    </location>
</feature>
<protein>
    <submittedName>
        <fullName evidence="2">Uncharacterized protein</fullName>
    </submittedName>
</protein>
<feature type="region of interest" description="Disordered" evidence="1">
    <location>
        <begin position="302"/>
        <end position="389"/>
    </location>
</feature>
<reference evidence="2" key="1">
    <citation type="submission" date="2020-05" db="EMBL/GenBank/DDBJ databases">
        <title>Phylogenomic resolution of chytrid fungi.</title>
        <authorList>
            <person name="Stajich J.E."/>
            <person name="Amses K."/>
            <person name="Simmons R."/>
            <person name="Seto K."/>
            <person name="Myers J."/>
            <person name="Bonds A."/>
            <person name="Quandt C.A."/>
            <person name="Barry K."/>
            <person name="Liu P."/>
            <person name="Grigoriev I."/>
            <person name="Longcore J.E."/>
            <person name="James T.Y."/>
        </authorList>
    </citation>
    <scope>NUCLEOTIDE SEQUENCE</scope>
    <source>
        <strain evidence="2">JEL0318</strain>
    </source>
</reference>
<organism evidence="2 3">
    <name type="scientific">Rhizophlyctis rosea</name>
    <dbReference type="NCBI Taxonomy" id="64517"/>
    <lineage>
        <taxon>Eukaryota</taxon>
        <taxon>Fungi</taxon>
        <taxon>Fungi incertae sedis</taxon>
        <taxon>Chytridiomycota</taxon>
        <taxon>Chytridiomycota incertae sedis</taxon>
        <taxon>Chytridiomycetes</taxon>
        <taxon>Rhizophlyctidales</taxon>
        <taxon>Rhizophlyctidaceae</taxon>
        <taxon>Rhizophlyctis</taxon>
    </lineage>
</organism>
<feature type="region of interest" description="Disordered" evidence="1">
    <location>
        <begin position="78"/>
        <end position="137"/>
    </location>
</feature>
<feature type="compositionally biased region" description="Low complexity" evidence="1">
    <location>
        <begin position="356"/>
        <end position="381"/>
    </location>
</feature>
<feature type="compositionally biased region" description="Basic and acidic residues" evidence="1">
    <location>
        <begin position="99"/>
        <end position="110"/>
    </location>
</feature>
<gene>
    <name evidence="2" type="ORF">HK097_000085</name>
</gene>
<evidence type="ECO:0000256" key="1">
    <source>
        <dbReference type="SAM" id="MobiDB-lite"/>
    </source>
</evidence>
<sequence length="473" mass="51683">MLTKLAAFVKNSSGTRDRRSQPPPDIGLRSPPPLHTDIQTKKNSGFFGRRRSQRMSCPPKPRGAHDVAFALHEKLLASDHGSNTDDGDRPTSLGSNGWGHRDSGVARIERASMPVRPRRNTYGNEKDSPPPDTVSPSLYMRQQKYLSTSTLPLLQELDKQLKPFVVQAPEQSPMNHHYDSRSSRSPPPATHVPSPSPPPDTRTASRLSHRRTPSKSPSPTPPPRPWQIVIPEDIQPSPAVSEVDSEDDDLSSVTGSMISEYTNTTVASQYSLTSGGKSSPASPRASRVLETKSMLAQTKNILASPELLTPPPTPPHTSVTKKHFPPIPTPPSSVTQSPKSFRISLPAPPPAPLPTSLPQNRANSVSPTPSHTSHSSISLSQPPTPSQLTQSAKDILKEFTSVAGRLRAAPRNESYFQTVSRLHTLAAALAHIEADRLAMTMLEARGCEQLLRREGLWAKYRDVVDVSWFDVAR</sequence>
<proteinExistence type="predicted"/>
<keyword evidence="3" id="KW-1185">Reference proteome</keyword>
<dbReference type="Proteomes" id="UP001212841">
    <property type="component" value="Unassembled WGS sequence"/>
</dbReference>
<evidence type="ECO:0000313" key="2">
    <source>
        <dbReference type="EMBL" id="KAJ3055006.1"/>
    </source>
</evidence>
<evidence type="ECO:0000313" key="3">
    <source>
        <dbReference type="Proteomes" id="UP001212841"/>
    </source>
</evidence>
<feature type="compositionally biased region" description="Pro residues" evidence="1">
    <location>
        <begin position="21"/>
        <end position="34"/>
    </location>
</feature>
<feature type="region of interest" description="Disordered" evidence="1">
    <location>
        <begin position="170"/>
        <end position="229"/>
    </location>
</feature>